<gene>
    <name evidence="4" type="ORF">JHE00_18530</name>
</gene>
<proteinExistence type="predicted"/>
<dbReference type="SUPFAM" id="SSF63829">
    <property type="entry name" value="Calcium-dependent phosphotriesterase"/>
    <property type="match status" value="1"/>
</dbReference>
<dbReference type="RefSeq" id="WP_200319677.1">
    <property type="nucleotide sequence ID" value="NZ_JAENJH010000004.1"/>
</dbReference>
<dbReference type="InterPro" id="IPR051262">
    <property type="entry name" value="SMP-30/CGR1_Lactonase"/>
</dbReference>
<sequence length="294" mass="31903">MSDPRVLMDDLVIGESPRWHDGRLWFCHWGPDRIVAVTEEGASEHPYPDDEVRAHSIDWLPDGRQLIVPKDQARLLRREPDGSLVDHADLSALPGGLNELVADGRGNVYVNGLAFDFLAFLEERKHDEDPTVPWRERPGFEPGFLALVTPDGAVRRVAEGIEFPNGMVVTPDGRTLVVSESFAGRLTAFDIAEDGSLTNRRGWADGLAPDGICLDAEGAIWTSTGGDVCVRVSEGGRILDRVEVAGSPFACMLGGRDGRTLFALTASWNPDDPFGARTGRVLALNAPAPHTGHP</sequence>
<feature type="domain" description="SMP-30/Gluconolactonase/LRE-like region" evidence="3">
    <location>
        <begin position="13"/>
        <end position="266"/>
    </location>
</feature>
<name>A0A934QU45_9PSEU</name>
<dbReference type="PANTHER" id="PTHR47572">
    <property type="entry name" value="LIPOPROTEIN-RELATED"/>
    <property type="match status" value="1"/>
</dbReference>
<dbReference type="Pfam" id="PF08450">
    <property type="entry name" value="SGL"/>
    <property type="match status" value="1"/>
</dbReference>
<comment type="caution">
    <text evidence="4">The sequence shown here is derived from an EMBL/GenBank/DDBJ whole genome shotgun (WGS) entry which is preliminary data.</text>
</comment>
<keyword evidence="5" id="KW-1185">Reference proteome</keyword>
<dbReference type="GO" id="GO:0046872">
    <property type="term" value="F:metal ion binding"/>
    <property type="evidence" value="ECO:0007669"/>
    <property type="project" value="UniProtKB-KW"/>
</dbReference>
<keyword evidence="2" id="KW-0479">Metal-binding</keyword>
<dbReference type="Proteomes" id="UP000635245">
    <property type="component" value="Unassembled WGS sequence"/>
</dbReference>
<organism evidence="4 5">
    <name type="scientific">Prauserella cavernicola</name>
    <dbReference type="NCBI Taxonomy" id="2800127"/>
    <lineage>
        <taxon>Bacteria</taxon>
        <taxon>Bacillati</taxon>
        <taxon>Actinomycetota</taxon>
        <taxon>Actinomycetes</taxon>
        <taxon>Pseudonocardiales</taxon>
        <taxon>Pseudonocardiaceae</taxon>
        <taxon>Prauserella</taxon>
    </lineage>
</organism>
<evidence type="ECO:0000256" key="1">
    <source>
        <dbReference type="PIRSR" id="PIRSR605511-1"/>
    </source>
</evidence>
<evidence type="ECO:0000313" key="4">
    <source>
        <dbReference type="EMBL" id="MBK1786332.1"/>
    </source>
</evidence>
<accession>A0A934QU45</accession>
<evidence type="ECO:0000259" key="3">
    <source>
        <dbReference type="Pfam" id="PF08450"/>
    </source>
</evidence>
<dbReference type="PRINTS" id="PR01790">
    <property type="entry name" value="SMP30FAMILY"/>
</dbReference>
<feature type="active site" description="Proton donor/acceptor" evidence="1">
    <location>
        <position position="210"/>
    </location>
</feature>
<feature type="binding site" evidence="2">
    <location>
        <position position="165"/>
    </location>
    <ligand>
        <name>a divalent metal cation</name>
        <dbReference type="ChEBI" id="CHEBI:60240"/>
    </ligand>
</feature>
<reference evidence="4" key="1">
    <citation type="submission" date="2020-12" db="EMBL/GenBank/DDBJ databases">
        <title>Prauserella sp. ASG 168, a novel actinomycete isolated from cave rock.</title>
        <authorList>
            <person name="Suriyachadkun C."/>
        </authorList>
    </citation>
    <scope>NUCLEOTIDE SEQUENCE</scope>
    <source>
        <strain evidence="4">ASG 168</strain>
    </source>
</reference>
<dbReference type="AlphaFoldDB" id="A0A934QU45"/>
<keyword evidence="2" id="KW-0862">Zinc</keyword>
<comment type="cofactor">
    <cofactor evidence="2">
        <name>Zn(2+)</name>
        <dbReference type="ChEBI" id="CHEBI:29105"/>
    </cofactor>
    <text evidence="2">Binds 1 divalent metal cation per subunit.</text>
</comment>
<dbReference type="InterPro" id="IPR005511">
    <property type="entry name" value="SMP-30"/>
</dbReference>
<evidence type="ECO:0000256" key="2">
    <source>
        <dbReference type="PIRSR" id="PIRSR605511-2"/>
    </source>
</evidence>
<dbReference type="InterPro" id="IPR013658">
    <property type="entry name" value="SGL"/>
</dbReference>
<dbReference type="Gene3D" id="2.120.10.30">
    <property type="entry name" value="TolB, C-terminal domain"/>
    <property type="match status" value="1"/>
</dbReference>
<protein>
    <submittedName>
        <fullName evidence="4">SMP-30/gluconolactonase/LRE family protein</fullName>
    </submittedName>
</protein>
<dbReference type="InterPro" id="IPR011042">
    <property type="entry name" value="6-blade_b-propeller_TolB-like"/>
</dbReference>
<dbReference type="PANTHER" id="PTHR47572:SF5">
    <property type="entry name" value="BLR2277 PROTEIN"/>
    <property type="match status" value="1"/>
</dbReference>
<feature type="binding site" evidence="2">
    <location>
        <position position="210"/>
    </location>
    <ligand>
        <name>a divalent metal cation</name>
        <dbReference type="ChEBI" id="CHEBI:60240"/>
    </ligand>
</feature>
<dbReference type="EMBL" id="JAENJH010000004">
    <property type="protein sequence ID" value="MBK1786332.1"/>
    <property type="molecule type" value="Genomic_DNA"/>
</dbReference>
<evidence type="ECO:0000313" key="5">
    <source>
        <dbReference type="Proteomes" id="UP000635245"/>
    </source>
</evidence>